<dbReference type="InterPro" id="IPR001611">
    <property type="entry name" value="Leu-rich_rpt"/>
</dbReference>
<comment type="caution">
    <text evidence="4">The sequence shown here is derived from an EMBL/GenBank/DDBJ whole genome shotgun (WGS) entry which is preliminary data.</text>
</comment>
<evidence type="ECO:0000313" key="4">
    <source>
        <dbReference type="EMBL" id="POS85982.1"/>
    </source>
</evidence>
<dbReference type="STRING" id="225359.A0A2S4PVC5"/>
<dbReference type="PROSITE" id="PS51450">
    <property type="entry name" value="LRR"/>
    <property type="match status" value="1"/>
</dbReference>
<evidence type="ECO:0000256" key="1">
    <source>
        <dbReference type="ARBA" id="ARBA00022614"/>
    </source>
</evidence>
<gene>
    <name evidence="4" type="ORF">EPUL_001912</name>
</gene>
<dbReference type="Gene3D" id="3.80.10.10">
    <property type="entry name" value="Ribonuclease Inhibitor"/>
    <property type="match status" value="1"/>
</dbReference>
<keyword evidence="2" id="KW-0677">Repeat</keyword>
<evidence type="ECO:0000256" key="2">
    <source>
        <dbReference type="ARBA" id="ARBA00022737"/>
    </source>
</evidence>
<dbReference type="Proteomes" id="UP000237438">
    <property type="component" value="Unassembled WGS sequence"/>
</dbReference>
<feature type="region of interest" description="Disordered" evidence="3">
    <location>
        <begin position="1"/>
        <end position="57"/>
    </location>
</feature>
<keyword evidence="5" id="KW-1185">Reference proteome</keyword>
<dbReference type="PANTHER" id="PTHR45752:SF187">
    <property type="entry name" value="LEUCINE-RICH REPEAT AND IQ DOMAIN-CONTAINING PROTEIN 4"/>
    <property type="match status" value="1"/>
</dbReference>
<name>A0A2S4PVC5_9PEZI</name>
<dbReference type="AlphaFoldDB" id="A0A2S4PVC5"/>
<dbReference type="PANTHER" id="PTHR45752">
    <property type="entry name" value="LEUCINE-RICH REPEAT-CONTAINING"/>
    <property type="match status" value="1"/>
</dbReference>
<protein>
    <recommendedName>
        <fullName evidence="6">Glucose-repressible alcohol dehydrogenase transcriptional effector</fullName>
    </recommendedName>
</protein>
<evidence type="ECO:0008006" key="6">
    <source>
        <dbReference type="Google" id="ProtNLM"/>
    </source>
</evidence>
<evidence type="ECO:0000313" key="5">
    <source>
        <dbReference type="Proteomes" id="UP000237438"/>
    </source>
</evidence>
<dbReference type="SMART" id="SM00369">
    <property type="entry name" value="LRR_TYP"/>
    <property type="match status" value="2"/>
</dbReference>
<keyword evidence="1" id="KW-0433">Leucine-rich repeat</keyword>
<dbReference type="InterPro" id="IPR050715">
    <property type="entry name" value="LRR-SigEffector_domain"/>
</dbReference>
<reference evidence="4 5" key="1">
    <citation type="submission" date="2017-10" db="EMBL/GenBank/DDBJ databases">
        <title>Development of genomic resources for the powdery mildew, Erysiphe pulchra.</title>
        <authorList>
            <person name="Wadl P.A."/>
            <person name="Mack B.M."/>
            <person name="Moore G."/>
            <person name="Beltz S.B."/>
        </authorList>
    </citation>
    <scope>NUCLEOTIDE SEQUENCE [LARGE SCALE GENOMIC DNA]</scope>
    <source>
        <strain evidence="4">Cflorida</strain>
    </source>
</reference>
<dbReference type="InterPro" id="IPR032675">
    <property type="entry name" value="LRR_dom_sf"/>
</dbReference>
<dbReference type="OrthoDB" id="1517790at2759"/>
<sequence length="505" mass="57357">MANDYQLPHLNSEGTGENSTHSLKRPRFGSPTLSNDPDFSSDPIFSSEDEDPSSENYIQERNKKKLRGPWFCHRSRSSFDLNVGGGKSKETRRAFKRNFDSGIFMGSDNSDDECLEPSMLSSSTKLSTTSRTPFITTSIENFVIQKIQECLEEGNEIIDLSSQGLSSLPNEGIKQLSSFTRVPADTEGIFSILEPALKIFLASNRLETLPYELFNLAHLEVLSLRSNFIHELSPKIGNLLNLKELNLSQNKLCYLPYEILTLLSSKGSLEKLTLHPNFFYEPKFATEYDTRGSLISTRKNGFTVCHDKSYSFSTVGDKKYIQCNDRWKFSYQARTEIRFIDINGNLIKGPNFSTPDCLKFPDPLPVAREDYRPTPPSPRSIGFSRVHSLLETALATCAKTTQLPYLSLQLPDDTPSYLRDLLDLAVTNKEQGGTFCTICQRKYIIARTEWIEWWEISKVRHSTSKITYNQVLNDRDDRERFVPLIRRGCSWLCTPQAADSLTFAA</sequence>
<evidence type="ECO:0000256" key="3">
    <source>
        <dbReference type="SAM" id="MobiDB-lite"/>
    </source>
</evidence>
<proteinExistence type="predicted"/>
<feature type="compositionally biased region" description="Polar residues" evidence="3">
    <location>
        <begin position="12"/>
        <end position="21"/>
    </location>
</feature>
<organism evidence="4 5">
    <name type="scientific">Erysiphe pulchra</name>
    <dbReference type="NCBI Taxonomy" id="225359"/>
    <lineage>
        <taxon>Eukaryota</taxon>
        <taxon>Fungi</taxon>
        <taxon>Dikarya</taxon>
        <taxon>Ascomycota</taxon>
        <taxon>Pezizomycotina</taxon>
        <taxon>Leotiomycetes</taxon>
        <taxon>Erysiphales</taxon>
        <taxon>Erysiphaceae</taxon>
        <taxon>Erysiphe</taxon>
    </lineage>
</organism>
<accession>A0A2S4PVC5</accession>
<dbReference type="EMBL" id="PEDP01000440">
    <property type="protein sequence ID" value="POS85982.1"/>
    <property type="molecule type" value="Genomic_DNA"/>
</dbReference>
<dbReference type="InterPro" id="IPR003591">
    <property type="entry name" value="Leu-rich_rpt_typical-subtyp"/>
</dbReference>
<dbReference type="SUPFAM" id="SSF52075">
    <property type="entry name" value="Outer arm dynein light chain 1"/>
    <property type="match status" value="1"/>
</dbReference>
<feature type="compositionally biased region" description="Low complexity" evidence="3">
    <location>
        <begin position="34"/>
        <end position="46"/>
    </location>
</feature>